<evidence type="ECO:0000259" key="2">
    <source>
        <dbReference type="Pfam" id="PF03364"/>
    </source>
</evidence>
<evidence type="ECO:0000259" key="3">
    <source>
        <dbReference type="Pfam" id="PF11127"/>
    </source>
</evidence>
<evidence type="ECO:0000256" key="1">
    <source>
        <dbReference type="ARBA" id="ARBA00008918"/>
    </source>
</evidence>
<dbReference type="Pfam" id="PF11127">
    <property type="entry name" value="YgaP-like_TM"/>
    <property type="match status" value="1"/>
</dbReference>
<accession>A0ABQ1JTZ6</accession>
<dbReference type="InterPro" id="IPR047137">
    <property type="entry name" value="ORF3"/>
</dbReference>
<protein>
    <recommendedName>
        <fullName evidence="6">DUF2892 domain-containing protein</fullName>
    </recommendedName>
</protein>
<name>A0ABQ1JTZ6_9FLAO</name>
<dbReference type="SUPFAM" id="SSF55961">
    <property type="entry name" value="Bet v1-like"/>
    <property type="match status" value="1"/>
</dbReference>
<evidence type="ECO:0008006" key="6">
    <source>
        <dbReference type="Google" id="ProtNLM"/>
    </source>
</evidence>
<comment type="similarity">
    <text evidence="1">Belongs to the ribosome association toxin RatA family.</text>
</comment>
<keyword evidence="5" id="KW-1185">Reference proteome</keyword>
<comment type="caution">
    <text evidence="4">The sequence shown here is derived from an EMBL/GenBank/DDBJ whole genome shotgun (WGS) entry which is preliminary data.</text>
</comment>
<gene>
    <name evidence="4" type="ORF">GCM10007424_15390</name>
</gene>
<dbReference type="InterPro" id="IPR023393">
    <property type="entry name" value="START-like_dom_sf"/>
</dbReference>
<dbReference type="RefSeq" id="WP_188620676.1">
    <property type="nucleotide sequence ID" value="NZ_BMJE01000003.1"/>
</dbReference>
<dbReference type="PANTHER" id="PTHR33824">
    <property type="entry name" value="POLYKETIDE CYCLASE/DEHYDRASE AND LIPID TRANSPORT SUPERFAMILY PROTEIN"/>
    <property type="match status" value="1"/>
</dbReference>
<dbReference type="InterPro" id="IPR021309">
    <property type="entry name" value="YgaP-like_TM"/>
</dbReference>
<feature type="domain" description="Coenzyme Q-binding protein COQ10 START" evidence="2">
    <location>
        <begin position="79"/>
        <end position="192"/>
    </location>
</feature>
<dbReference type="Gene3D" id="3.30.530.20">
    <property type="match status" value="1"/>
</dbReference>
<evidence type="ECO:0000313" key="4">
    <source>
        <dbReference type="EMBL" id="GGB76302.1"/>
    </source>
</evidence>
<feature type="domain" description="Inner membrane protein YgaP-like transmembrane" evidence="3">
    <location>
        <begin position="1"/>
        <end position="56"/>
    </location>
</feature>
<dbReference type="InterPro" id="IPR005031">
    <property type="entry name" value="COQ10_START"/>
</dbReference>
<dbReference type="CDD" id="cd07817">
    <property type="entry name" value="SRPBCC_8"/>
    <property type="match status" value="1"/>
</dbReference>
<evidence type="ECO:0000313" key="5">
    <source>
        <dbReference type="Proteomes" id="UP000615760"/>
    </source>
</evidence>
<reference evidence="5" key="1">
    <citation type="journal article" date="2019" name="Int. J. Syst. Evol. Microbiol.">
        <title>The Global Catalogue of Microorganisms (GCM) 10K type strain sequencing project: providing services to taxonomists for standard genome sequencing and annotation.</title>
        <authorList>
            <consortium name="The Broad Institute Genomics Platform"/>
            <consortium name="The Broad Institute Genome Sequencing Center for Infectious Disease"/>
            <person name="Wu L."/>
            <person name="Ma J."/>
        </authorList>
    </citation>
    <scope>NUCLEOTIDE SEQUENCE [LARGE SCALE GENOMIC DNA]</scope>
    <source>
        <strain evidence="5">CGMCC 1.15461</strain>
    </source>
</reference>
<dbReference type="EMBL" id="BMJE01000003">
    <property type="protein sequence ID" value="GGB76302.1"/>
    <property type="molecule type" value="Genomic_DNA"/>
</dbReference>
<dbReference type="PANTHER" id="PTHR33824:SF7">
    <property type="entry name" value="POLYKETIDE CYCLASE_DEHYDRASE AND LIPID TRANSPORT SUPERFAMILY PROTEIN"/>
    <property type="match status" value="1"/>
</dbReference>
<dbReference type="Pfam" id="PF03364">
    <property type="entry name" value="Polyketide_cyc"/>
    <property type="match status" value="1"/>
</dbReference>
<organism evidence="4 5">
    <name type="scientific">Flavobacterium suaedae</name>
    <dbReference type="NCBI Taxonomy" id="1767027"/>
    <lineage>
        <taxon>Bacteria</taxon>
        <taxon>Pseudomonadati</taxon>
        <taxon>Bacteroidota</taxon>
        <taxon>Flavobacteriia</taxon>
        <taxon>Flavobacteriales</taxon>
        <taxon>Flavobacteriaceae</taxon>
        <taxon>Flavobacterium</taxon>
    </lineage>
</organism>
<proteinExistence type="inferred from homology"/>
<sequence>MKQNIGKAERIISALGGCYLLYDSLKRKKSIPEIAAAGFMVFRGVSGYCPASGAIDYISEKRHKTHNSNINVHNRLLVKKPLKEVYEFWRNLSNLPLFMEHLEEVREISEVYSEWKAKLPGGFKTLSWKAQIVGEEPYRYIGWSSMPSSSVRHSGKVEFKDAGELGTLIHIVFSYTAPLGDAGEEVARLLNPVFENMVRKDVLGFKRFIETGRPEKISQETHKIYS</sequence>
<dbReference type="Proteomes" id="UP000615760">
    <property type="component" value="Unassembled WGS sequence"/>
</dbReference>